<gene>
    <name evidence="7 9" type="primary">rpl21</name>
</gene>
<evidence type="ECO:0000256" key="7">
    <source>
        <dbReference type="HAMAP-Rule" id="MF_01363"/>
    </source>
</evidence>
<dbReference type="PROSITE" id="PS01169">
    <property type="entry name" value="RIBOSOMAL_L21"/>
    <property type="match status" value="1"/>
</dbReference>
<dbReference type="GO" id="GO:0009507">
    <property type="term" value="C:chloroplast"/>
    <property type="evidence" value="ECO:0007669"/>
    <property type="project" value="UniProtKB-SubCell"/>
</dbReference>
<keyword evidence="2 9" id="KW-0934">Plastid</keyword>
<keyword evidence="6 7" id="KW-0687">Ribonucleoprotein</keyword>
<dbReference type="InterPro" id="IPR001787">
    <property type="entry name" value="Ribosomal_bL21"/>
</dbReference>
<evidence type="ECO:0000313" key="9">
    <source>
        <dbReference type="EMBL" id="ARO91174.1"/>
    </source>
</evidence>
<protein>
    <recommendedName>
        <fullName evidence="7">Large ribosomal subunit protein bL21c</fullName>
    </recommendedName>
</protein>
<evidence type="ECO:0000256" key="2">
    <source>
        <dbReference type="ARBA" id="ARBA00022640"/>
    </source>
</evidence>
<evidence type="ECO:0000256" key="3">
    <source>
        <dbReference type="ARBA" id="ARBA00022730"/>
    </source>
</evidence>
<dbReference type="InterPro" id="IPR018258">
    <property type="entry name" value="Ribosomal_bL21_CS"/>
</dbReference>
<reference evidence="9" key="1">
    <citation type="submission" date="2017-03" db="EMBL/GenBank/DDBJ databases">
        <title>The new red algal subphylum Proteorhodophytina comprises the largest and most divergent plastid genomes known.</title>
        <authorList>
            <person name="Munoz-Gomez S.A."/>
            <person name="Mejia-Franco F.G."/>
            <person name="Durnin K."/>
            <person name="Morgan C."/>
            <person name="Grisdale C.J."/>
            <person name="Archibald J.M."/>
            <person name="Slamovits C.H."/>
        </authorList>
    </citation>
    <scope>NUCLEOTIDE SEQUENCE</scope>
    <source>
        <strain evidence="9">UTEX LB2060</strain>
    </source>
</reference>
<keyword evidence="4 7" id="KW-0694">RNA-binding</keyword>
<dbReference type="GO" id="GO:0003735">
    <property type="term" value="F:structural constituent of ribosome"/>
    <property type="evidence" value="ECO:0007669"/>
    <property type="project" value="InterPro"/>
</dbReference>
<dbReference type="GO" id="GO:0006412">
    <property type="term" value="P:translation"/>
    <property type="evidence" value="ECO:0007669"/>
    <property type="project" value="UniProtKB-UniRule"/>
</dbReference>
<dbReference type="HAMAP" id="MF_01363">
    <property type="entry name" value="Ribosomal_bL21"/>
    <property type="match status" value="1"/>
</dbReference>
<dbReference type="GO" id="GO:0019843">
    <property type="term" value="F:rRNA binding"/>
    <property type="evidence" value="ECO:0007669"/>
    <property type="project" value="UniProtKB-UniRule"/>
</dbReference>
<dbReference type="InterPro" id="IPR028909">
    <property type="entry name" value="bL21-like"/>
</dbReference>
<accession>A0A1X9PUK1</accession>
<dbReference type="SUPFAM" id="SSF141091">
    <property type="entry name" value="L21p-like"/>
    <property type="match status" value="1"/>
</dbReference>
<comment type="subcellular location">
    <subcellularLocation>
        <location evidence="7">Plastid</location>
        <location evidence="7">Chloroplast</location>
    </subcellularLocation>
</comment>
<dbReference type="Pfam" id="PF00829">
    <property type="entry name" value="Ribosomal_L21p"/>
    <property type="match status" value="1"/>
</dbReference>
<keyword evidence="5 7" id="KW-0689">Ribosomal protein</keyword>
<evidence type="ECO:0000256" key="5">
    <source>
        <dbReference type="ARBA" id="ARBA00022980"/>
    </source>
</evidence>
<proteinExistence type="inferred from homology"/>
<dbReference type="InterPro" id="IPR036164">
    <property type="entry name" value="bL21-like_sf"/>
</dbReference>
<dbReference type="AlphaFoldDB" id="A0A1X9PUK1"/>
<dbReference type="EMBL" id="KY709211">
    <property type="protein sequence ID" value="ARO91174.1"/>
    <property type="molecule type" value="Genomic_DNA"/>
</dbReference>
<dbReference type="PANTHER" id="PTHR21349:SF7">
    <property type="entry name" value="LARGE RIBOSOMAL SUBUNIT PROTEIN BL21C"/>
    <property type="match status" value="1"/>
</dbReference>
<dbReference type="NCBIfam" id="TIGR00061">
    <property type="entry name" value="L21"/>
    <property type="match status" value="1"/>
</dbReference>
<keyword evidence="9" id="KW-0150">Chloroplast</keyword>
<geneLocation type="chloroplast" evidence="9"/>
<keyword evidence="3 7" id="KW-0699">rRNA-binding</keyword>
<name>A0A1X9PUK1_9RHOD</name>
<dbReference type="PANTHER" id="PTHR21349">
    <property type="entry name" value="50S RIBOSOMAL PROTEIN L21"/>
    <property type="match status" value="1"/>
</dbReference>
<dbReference type="GO" id="GO:0005762">
    <property type="term" value="C:mitochondrial large ribosomal subunit"/>
    <property type="evidence" value="ECO:0007669"/>
    <property type="project" value="TreeGrafter"/>
</dbReference>
<evidence type="ECO:0000256" key="8">
    <source>
        <dbReference type="RuleBase" id="RU000563"/>
    </source>
</evidence>
<comment type="subunit">
    <text evidence="7 8">Part of the 50S ribosomal subunit.</text>
</comment>
<comment type="similarity">
    <text evidence="1 7 8">Belongs to the bacterial ribosomal protein bL21 family.</text>
</comment>
<organism evidence="9">
    <name type="scientific">Flintiella sanguinaria</name>
    <dbReference type="NCBI Taxonomy" id="101926"/>
    <lineage>
        <taxon>Eukaryota</taxon>
        <taxon>Rhodophyta</taxon>
        <taxon>Bangiophyceae</taxon>
        <taxon>Porphyridiales</taxon>
        <taxon>Porphyridiaceae</taxon>
        <taxon>Flintiella</taxon>
    </lineage>
</organism>
<sequence>MSYAIIEASGKQLWVTPGSFYDLNRINAEPGDTVFFERVLLVNDENNIHIGKPCIEAAKIQATVLRHLRGKKVIVYKMKPKKGIRLKKGHRQELTRLMINYIQIKEKIIN</sequence>
<evidence type="ECO:0000256" key="6">
    <source>
        <dbReference type="ARBA" id="ARBA00023274"/>
    </source>
</evidence>
<evidence type="ECO:0000256" key="1">
    <source>
        <dbReference type="ARBA" id="ARBA00008563"/>
    </source>
</evidence>
<evidence type="ECO:0000256" key="4">
    <source>
        <dbReference type="ARBA" id="ARBA00022884"/>
    </source>
</evidence>
<comment type="function">
    <text evidence="7 8">This protein binds to 23S rRNA.</text>
</comment>